<evidence type="ECO:0000313" key="1">
    <source>
        <dbReference type="EMBL" id="GGC35346.1"/>
    </source>
</evidence>
<name>A0ABQ1M5N2_9BACT</name>
<sequence length="96" mass="11481">MKLKYKMKMLSLRKANLKNMDIQATKLELMQLLLNTKKEKVLERIKEVFEQEEVDFWDELSLEDKAAINDGLEQLDNGKHVSHESVREDIRNRFNF</sequence>
<gene>
    <name evidence="1" type="ORF">GCM10011506_20890</name>
</gene>
<organism evidence="1 2">
    <name type="scientific">Marivirga lumbricoides</name>
    <dbReference type="NCBI Taxonomy" id="1046115"/>
    <lineage>
        <taxon>Bacteria</taxon>
        <taxon>Pseudomonadati</taxon>
        <taxon>Bacteroidota</taxon>
        <taxon>Cytophagia</taxon>
        <taxon>Cytophagales</taxon>
        <taxon>Marivirgaceae</taxon>
        <taxon>Marivirga</taxon>
    </lineage>
</organism>
<accession>A0ABQ1M5N2</accession>
<reference evidence="2" key="1">
    <citation type="journal article" date="2019" name="Int. J. Syst. Evol. Microbiol.">
        <title>The Global Catalogue of Microorganisms (GCM) 10K type strain sequencing project: providing services to taxonomists for standard genome sequencing and annotation.</title>
        <authorList>
            <consortium name="The Broad Institute Genomics Platform"/>
            <consortium name="The Broad Institute Genome Sequencing Center for Infectious Disease"/>
            <person name="Wu L."/>
            <person name="Ma J."/>
        </authorList>
    </citation>
    <scope>NUCLEOTIDE SEQUENCE [LARGE SCALE GENOMIC DNA]</scope>
    <source>
        <strain evidence="2">CGMCC 1.10832</strain>
    </source>
</reference>
<evidence type="ECO:0000313" key="2">
    <source>
        <dbReference type="Proteomes" id="UP000636010"/>
    </source>
</evidence>
<comment type="caution">
    <text evidence="1">The sequence shown here is derived from an EMBL/GenBank/DDBJ whole genome shotgun (WGS) entry which is preliminary data.</text>
</comment>
<dbReference type="Proteomes" id="UP000636010">
    <property type="component" value="Unassembled WGS sequence"/>
</dbReference>
<proteinExistence type="predicted"/>
<keyword evidence="2" id="KW-1185">Reference proteome</keyword>
<evidence type="ECO:0008006" key="3">
    <source>
        <dbReference type="Google" id="ProtNLM"/>
    </source>
</evidence>
<dbReference type="EMBL" id="BMEC01000006">
    <property type="protein sequence ID" value="GGC35346.1"/>
    <property type="molecule type" value="Genomic_DNA"/>
</dbReference>
<protein>
    <recommendedName>
        <fullName evidence="3">Addiction module protein</fullName>
    </recommendedName>
</protein>